<feature type="domain" description="Teneurin-like YD-shell" evidence="2">
    <location>
        <begin position="1"/>
        <end position="86"/>
    </location>
</feature>
<organism evidence="3 4">
    <name type="scientific">Dehalobacterium formicoaceticum</name>
    <dbReference type="NCBI Taxonomy" id="51515"/>
    <lineage>
        <taxon>Bacteria</taxon>
        <taxon>Bacillati</taxon>
        <taxon>Bacillota</taxon>
        <taxon>Clostridia</taxon>
        <taxon>Eubacteriales</taxon>
        <taxon>Peptococcaceae</taxon>
        <taxon>Dehalobacterium</taxon>
    </lineage>
</organism>
<dbReference type="NCBIfam" id="TIGR03696">
    <property type="entry name" value="Rhs_assc_core"/>
    <property type="match status" value="1"/>
</dbReference>
<dbReference type="InterPro" id="IPR050708">
    <property type="entry name" value="T6SS_VgrG/RHS"/>
</dbReference>
<proteinExistence type="predicted"/>
<dbReference type="Gene3D" id="2.180.10.10">
    <property type="entry name" value="RHS repeat-associated core"/>
    <property type="match status" value="1"/>
</dbReference>
<keyword evidence="4" id="KW-1185">Reference proteome</keyword>
<sequence length="308" mass="33778">MVDVNGNIVNNYSYDEWGNILSKTESIANPIRYAGEYFDEESGFYYLRARYYDPSTGRFISEDPYEGSIDNPLSLNLYTYCSNNPIKFVDPSGFVPVVLRDALPKGAIISWDNISKTAYATVNGVTTAYKGNIDKNNRLWVDDSSIANSQNFTISTGPTGSIGGGPGVMGSLTYAMDNQGNKTALITIGGGGTTPNVGYGWTLTITNAPTVYDLTKWGGETGGSIGYVTIEYVQAGKYRGVSFTGAPKPPLYPVEGHGYVTYTWNMKPSPQKAAQIEKEIKQRMNWLNDNLPDDIKEQLNKYIGTPVF</sequence>
<accession>A0ABT1Y2T3</accession>
<dbReference type="Pfam" id="PF25023">
    <property type="entry name" value="TEN_YD-shell"/>
    <property type="match status" value="1"/>
</dbReference>
<evidence type="ECO:0000313" key="4">
    <source>
        <dbReference type="Proteomes" id="UP001524944"/>
    </source>
</evidence>
<name>A0ABT1Y2T3_9FIRM</name>
<dbReference type="InterPro" id="IPR022385">
    <property type="entry name" value="Rhs_assc_core"/>
</dbReference>
<comment type="caution">
    <text evidence="3">The sequence shown here is derived from an EMBL/GenBank/DDBJ whole genome shotgun (WGS) entry which is preliminary data.</text>
</comment>
<dbReference type="PANTHER" id="PTHR32305">
    <property type="match status" value="1"/>
</dbReference>
<dbReference type="Proteomes" id="UP001524944">
    <property type="component" value="Unassembled WGS sequence"/>
</dbReference>
<evidence type="ECO:0000256" key="1">
    <source>
        <dbReference type="ARBA" id="ARBA00022737"/>
    </source>
</evidence>
<protein>
    <submittedName>
        <fullName evidence="3">RHS repeat-associated core domain-containing protein</fullName>
    </submittedName>
</protein>
<dbReference type="RefSeq" id="WP_157677263.1">
    <property type="nucleotide sequence ID" value="NZ_CP022121.1"/>
</dbReference>
<dbReference type="EMBL" id="JANPWE010000002">
    <property type="protein sequence ID" value="MCR6545180.1"/>
    <property type="molecule type" value="Genomic_DNA"/>
</dbReference>
<evidence type="ECO:0000259" key="2">
    <source>
        <dbReference type="Pfam" id="PF25023"/>
    </source>
</evidence>
<evidence type="ECO:0000313" key="3">
    <source>
        <dbReference type="EMBL" id="MCR6545180.1"/>
    </source>
</evidence>
<keyword evidence="1" id="KW-0677">Repeat</keyword>
<gene>
    <name evidence="3" type="ORF">NVS47_06575</name>
</gene>
<dbReference type="PANTHER" id="PTHR32305:SF15">
    <property type="entry name" value="PROTEIN RHSA-RELATED"/>
    <property type="match status" value="1"/>
</dbReference>
<dbReference type="InterPro" id="IPR056823">
    <property type="entry name" value="TEN-like_YD-shell"/>
</dbReference>
<reference evidence="3 4" key="1">
    <citation type="submission" date="2022-08" db="EMBL/GenBank/DDBJ databases">
        <title>Proteogenomics of the novel Dehalobacterium formicoaceticum strain EZ94 highlights a key role of methyltransferases during anaerobic dichloromethane degradation.</title>
        <authorList>
            <person name="Wasmund K."/>
        </authorList>
    </citation>
    <scope>NUCLEOTIDE SEQUENCE [LARGE SCALE GENOMIC DNA]</scope>
    <source>
        <strain evidence="3 4">EZ94</strain>
    </source>
</reference>